<gene>
    <name evidence="3" type="ORF">BV494_19835</name>
</gene>
<accession>A0A2L1UX17</accession>
<sequence>MYKEWLIETIGACDIAFAISENTKRDLKNFADEHRLILPEVKVVRLGDDIPAAAGAPSEEIIKKTSEPYLLTVGSIEYRKNHIMLLNAWRYMIEEQNYIPPKLYIVGRQGWLDNDIEYQIENDLRLKGRVEILKGLQDIDLRVLYEKTMFTLYPSFYEGWGLPIAESLCFGKPCIASRSSSMVEIAPGLVRHAHPLLLNEWVEQIRLLADNPAELKNECARVKRTYKQSSWIDTALQMRDGLFCSHPEIMEMDE</sequence>
<dbReference type="Pfam" id="PF00534">
    <property type="entry name" value="Glycos_transf_1"/>
    <property type="match status" value="1"/>
</dbReference>
<evidence type="ECO:0000313" key="4">
    <source>
        <dbReference type="Proteomes" id="UP000239197"/>
    </source>
</evidence>
<proteinExistence type="predicted"/>
<evidence type="ECO:0000313" key="3">
    <source>
        <dbReference type="EMBL" id="AVF37506.1"/>
    </source>
</evidence>
<keyword evidence="1" id="KW-0808">Transferase</keyword>
<dbReference type="InterPro" id="IPR001296">
    <property type="entry name" value="Glyco_trans_1"/>
</dbReference>
<dbReference type="GO" id="GO:0016757">
    <property type="term" value="F:glycosyltransferase activity"/>
    <property type="evidence" value="ECO:0007669"/>
    <property type="project" value="InterPro"/>
</dbReference>
<dbReference type="EMBL" id="CP019062">
    <property type="protein sequence ID" value="AVF37506.1"/>
    <property type="molecule type" value="Genomic_DNA"/>
</dbReference>
<dbReference type="PANTHER" id="PTHR46401:SF2">
    <property type="entry name" value="GLYCOSYLTRANSFERASE WBBK-RELATED"/>
    <property type="match status" value="1"/>
</dbReference>
<dbReference type="Proteomes" id="UP000239197">
    <property type="component" value="Chromosome"/>
</dbReference>
<dbReference type="KEGG" id="rox:BV494_19835"/>
<dbReference type="AlphaFoldDB" id="A0A2L1UX17"/>
<evidence type="ECO:0000259" key="2">
    <source>
        <dbReference type="Pfam" id="PF00534"/>
    </source>
</evidence>
<name>A0A2L1UX17_9GAMM</name>
<protein>
    <recommendedName>
        <fullName evidence="2">Glycosyl transferase family 1 domain-containing protein</fullName>
    </recommendedName>
</protein>
<evidence type="ECO:0000256" key="1">
    <source>
        <dbReference type="ARBA" id="ARBA00022679"/>
    </source>
</evidence>
<organism evidence="3 4">
    <name type="scientific">Rahnella sikkimica</name>
    <dbReference type="NCBI Taxonomy" id="1805933"/>
    <lineage>
        <taxon>Bacteria</taxon>
        <taxon>Pseudomonadati</taxon>
        <taxon>Pseudomonadota</taxon>
        <taxon>Gammaproteobacteria</taxon>
        <taxon>Enterobacterales</taxon>
        <taxon>Yersiniaceae</taxon>
        <taxon>Rahnella</taxon>
    </lineage>
</organism>
<dbReference type="PANTHER" id="PTHR46401">
    <property type="entry name" value="GLYCOSYLTRANSFERASE WBBK-RELATED"/>
    <property type="match status" value="1"/>
</dbReference>
<feature type="domain" description="Glycosyl transferase family 1" evidence="2">
    <location>
        <begin position="62"/>
        <end position="212"/>
    </location>
</feature>
<dbReference type="SUPFAM" id="SSF53756">
    <property type="entry name" value="UDP-Glycosyltransferase/glycogen phosphorylase"/>
    <property type="match status" value="1"/>
</dbReference>
<reference evidence="4" key="1">
    <citation type="submission" date="2017-01" db="EMBL/GenBank/DDBJ databases">
        <title>Genome sequence of Rouxiella sp. ERMR1:05.</title>
        <authorList>
            <person name="Kumar R."/>
            <person name="Singh D."/>
            <person name="Kumar S."/>
        </authorList>
    </citation>
    <scope>NUCLEOTIDE SEQUENCE [LARGE SCALE GENOMIC DNA]</scope>
    <source>
        <strain evidence="4">ERMR1:05</strain>
    </source>
</reference>
<dbReference type="Gene3D" id="3.40.50.2000">
    <property type="entry name" value="Glycogen Phosphorylase B"/>
    <property type="match status" value="1"/>
</dbReference>
<keyword evidence="4" id="KW-1185">Reference proteome</keyword>